<proteinExistence type="predicted"/>
<dbReference type="AlphaFoldDB" id="A0A0G4NLU0"/>
<evidence type="ECO:0000313" key="1">
    <source>
        <dbReference type="EMBL" id="CRK47346.1"/>
    </source>
</evidence>
<sequence length="123" mass="14171">MLHDDLLALAVESCPERDDKIVHVRPGEIETEGGAPRKVVRQGQFIARFIERYIDRERRRTRLLAQFPGPDLIVAARIQRVQPRVIQQRDARCHEQGAVVAREETLSRDSEVLRPKVRLQGCL</sequence>
<organism evidence="1 2">
    <name type="scientific">Verticillium longisporum</name>
    <name type="common">Verticillium dahliae var. longisporum</name>
    <dbReference type="NCBI Taxonomy" id="100787"/>
    <lineage>
        <taxon>Eukaryota</taxon>
        <taxon>Fungi</taxon>
        <taxon>Dikarya</taxon>
        <taxon>Ascomycota</taxon>
        <taxon>Pezizomycotina</taxon>
        <taxon>Sordariomycetes</taxon>
        <taxon>Hypocreomycetidae</taxon>
        <taxon>Glomerellales</taxon>
        <taxon>Plectosphaerellaceae</taxon>
        <taxon>Verticillium</taxon>
    </lineage>
</organism>
<gene>
    <name evidence="1" type="ORF">BN1723_007485</name>
</gene>
<evidence type="ECO:0000313" key="2">
    <source>
        <dbReference type="Proteomes" id="UP000045706"/>
    </source>
</evidence>
<reference evidence="2" key="1">
    <citation type="submission" date="2015-05" db="EMBL/GenBank/DDBJ databases">
        <authorList>
            <person name="Fogelqvist Johan"/>
        </authorList>
    </citation>
    <scope>NUCLEOTIDE SEQUENCE [LARGE SCALE GENOMIC DNA]</scope>
</reference>
<name>A0A0G4NLU0_VERLO</name>
<accession>A0A0G4NLU0</accession>
<protein>
    <submittedName>
        <fullName evidence="1">Uncharacterized protein</fullName>
    </submittedName>
</protein>
<dbReference type="EMBL" id="CVQI01036495">
    <property type="protein sequence ID" value="CRK47346.1"/>
    <property type="molecule type" value="Genomic_DNA"/>
</dbReference>
<dbReference type="Proteomes" id="UP000045706">
    <property type="component" value="Unassembled WGS sequence"/>
</dbReference>